<evidence type="ECO:0000313" key="1">
    <source>
        <dbReference type="EMBL" id="KPA78897.1"/>
    </source>
</evidence>
<proteinExistence type="predicted"/>
<keyword evidence="2" id="KW-1185">Reference proteome</keyword>
<name>A0A0M9FZ50_LEPPY</name>
<reference evidence="1 2" key="1">
    <citation type="submission" date="2015-07" db="EMBL/GenBank/DDBJ databases">
        <title>High-quality genome of monoxenous trypanosomatid Leptomonas pyrrhocoris.</title>
        <authorList>
            <person name="Flegontov P."/>
            <person name="Butenko A."/>
            <person name="Firsov S."/>
            <person name="Vlcek C."/>
            <person name="Logacheva M.D."/>
            <person name="Field M."/>
            <person name="Filatov D."/>
            <person name="Flegontova O."/>
            <person name="Gerasimov E."/>
            <person name="Jackson A.P."/>
            <person name="Kelly S."/>
            <person name="Opperdoes F."/>
            <person name="O'Reilly A."/>
            <person name="Votypka J."/>
            <person name="Yurchenko V."/>
            <person name="Lukes J."/>
        </authorList>
    </citation>
    <scope>NUCLEOTIDE SEQUENCE [LARGE SCALE GENOMIC DNA]</scope>
    <source>
        <strain evidence="1">H10</strain>
    </source>
</reference>
<dbReference type="Proteomes" id="UP000037923">
    <property type="component" value="Unassembled WGS sequence"/>
</dbReference>
<protein>
    <submittedName>
        <fullName evidence="1">Surface antigen-like protein</fullName>
    </submittedName>
</protein>
<dbReference type="GeneID" id="26906251"/>
<sequence>MSVKWRCLLELAEWFSPFSLSSFSPAICTSDHIAFGDLSFRPHSFSFLLRLSVSFRQRLPNPPPNLSSSLPLLCLPSTSSSLLNMHRSSLLGVGVAVLLFLLCVRTTSAADAVTENSASTVASAPSSASAAACTVAGCVRCVPGSTTTCAACATDVSLVDGQCVYEAACTVADCSMCDVVNISRCATCMAGHRINPDYTCSASGDRAGGPCSSAVALLVSVLALAWTAPLTAM</sequence>
<dbReference type="EMBL" id="LGTL01000012">
    <property type="protein sequence ID" value="KPA78897.1"/>
    <property type="molecule type" value="Genomic_DNA"/>
</dbReference>
<dbReference type="AlphaFoldDB" id="A0A0M9FZ50"/>
<comment type="caution">
    <text evidence="1">The sequence shown here is derived from an EMBL/GenBank/DDBJ whole genome shotgun (WGS) entry which is preliminary data.</text>
</comment>
<organism evidence="1 2">
    <name type="scientific">Leptomonas pyrrhocoris</name>
    <name type="common">Firebug parasite</name>
    <dbReference type="NCBI Taxonomy" id="157538"/>
    <lineage>
        <taxon>Eukaryota</taxon>
        <taxon>Discoba</taxon>
        <taxon>Euglenozoa</taxon>
        <taxon>Kinetoplastea</taxon>
        <taxon>Metakinetoplastina</taxon>
        <taxon>Trypanosomatida</taxon>
        <taxon>Trypanosomatidae</taxon>
        <taxon>Leishmaniinae</taxon>
        <taxon>Leptomonas</taxon>
    </lineage>
</organism>
<gene>
    <name evidence="1" type="ORF">ABB37_05961</name>
</gene>
<accession>A0A0M9FZ50</accession>
<evidence type="ECO:0000313" key="2">
    <source>
        <dbReference type="Proteomes" id="UP000037923"/>
    </source>
</evidence>
<dbReference type="VEuPathDB" id="TriTrypDB:LpyrH10_12_1390"/>
<dbReference type="RefSeq" id="XP_015657336.1">
    <property type="nucleotide sequence ID" value="XM_015804202.1"/>
</dbReference>